<dbReference type="EMBL" id="JAOYFB010000003">
    <property type="protein sequence ID" value="KAK4010467.1"/>
    <property type="molecule type" value="Genomic_DNA"/>
</dbReference>
<gene>
    <name evidence="1" type="ORF">OUZ56_019611</name>
</gene>
<dbReference type="Proteomes" id="UP001234178">
    <property type="component" value="Unassembled WGS sequence"/>
</dbReference>
<keyword evidence="2" id="KW-1185">Reference proteome</keyword>
<accession>A0ABQ9ZC37</accession>
<protein>
    <submittedName>
        <fullName evidence="1">Uncharacterized protein</fullName>
    </submittedName>
</protein>
<name>A0ABQ9ZC37_9CRUS</name>
<sequence length="77" mass="9072">MKNKGSFGYRLDLHEDFSHIGYRKGTPLPNIMLINVINGKWGFRMRREFLSMLKFGNTIGYTHEMKNILSRYGICRT</sequence>
<organism evidence="1 2">
    <name type="scientific">Daphnia magna</name>
    <dbReference type="NCBI Taxonomy" id="35525"/>
    <lineage>
        <taxon>Eukaryota</taxon>
        <taxon>Metazoa</taxon>
        <taxon>Ecdysozoa</taxon>
        <taxon>Arthropoda</taxon>
        <taxon>Crustacea</taxon>
        <taxon>Branchiopoda</taxon>
        <taxon>Diplostraca</taxon>
        <taxon>Cladocera</taxon>
        <taxon>Anomopoda</taxon>
        <taxon>Daphniidae</taxon>
        <taxon>Daphnia</taxon>
    </lineage>
</organism>
<reference evidence="1 2" key="1">
    <citation type="journal article" date="2023" name="Nucleic Acids Res.">
        <title>The hologenome of Daphnia magna reveals possible DNA methylation and microbiome-mediated evolution of the host genome.</title>
        <authorList>
            <person name="Chaturvedi A."/>
            <person name="Li X."/>
            <person name="Dhandapani V."/>
            <person name="Marshall H."/>
            <person name="Kissane S."/>
            <person name="Cuenca-Cambronero M."/>
            <person name="Asole G."/>
            <person name="Calvet F."/>
            <person name="Ruiz-Romero M."/>
            <person name="Marangio P."/>
            <person name="Guigo R."/>
            <person name="Rago D."/>
            <person name="Mirbahai L."/>
            <person name="Eastwood N."/>
            <person name="Colbourne J.K."/>
            <person name="Zhou J."/>
            <person name="Mallon E."/>
            <person name="Orsini L."/>
        </authorList>
    </citation>
    <scope>NUCLEOTIDE SEQUENCE [LARGE SCALE GENOMIC DNA]</scope>
    <source>
        <strain evidence="1">LRV0_1</strain>
    </source>
</reference>
<comment type="caution">
    <text evidence="1">The sequence shown here is derived from an EMBL/GenBank/DDBJ whole genome shotgun (WGS) entry which is preliminary data.</text>
</comment>
<evidence type="ECO:0000313" key="1">
    <source>
        <dbReference type="EMBL" id="KAK4010467.1"/>
    </source>
</evidence>
<proteinExistence type="predicted"/>
<evidence type="ECO:0000313" key="2">
    <source>
        <dbReference type="Proteomes" id="UP001234178"/>
    </source>
</evidence>